<dbReference type="Proteomes" id="UP000271162">
    <property type="component" value="Unassembled WGS sequence"/>
</dbReference>
<proteinExistence type="predicted"/>
<keyword evidence="4" id="KW-1185">Reference proteome</keyword>
<feature type="region of interest" description="Disordered" evidence="1">
    <location>
        <begin position="18"/>
        <end position="45"/>
    </location>
</feature>
<accession>A0A0N4Y4L3</accession>
<gene>
    <name evidence="3" type="ORF">NBR_LOCUS10845</name>
</gene>
<reference evidence="5" key="1">
    <citation type="submission" date="2017-02" db="UniProtKB">
        <authorList>
            <consortium name="WormBaseParasite"/>
        </authorList>
    </citation>
    <scope>IDENTIFICATION</scope>
</reference>
<feature type="compositionally biased region" description="Basic and acidic residues" evidence="1">
    <location>
        <begin position="30"/>
        <end position="45"/>
    </location>
</feature>
<sequence>MLLKIALLALVFVAVHSQGPLGPTNGRQRRSPETAPRDDVEQVSDREAALKRIEEELAKLLAKIEAMPKEEAK</sequence>
<evidence type="ECO:0000313" key="5">
    <source>
        <dbReference type="WBParaSite" id="NBR_0001084401-mRNA-1"/>
    </source>
</evidence>
<evidence type="ECO:0000313" key="3">
    <source>
        <dbReference type="EMBL" id="VDL74434.1"/>
    </source>
</evidence>
<evidence type="ECO:0000313" key="4">
    <source>
        <dbReference type="Proteomes" id="UP000271162"/>
    </source>
</evidence>
<dbReference type="WBParaSite" id="NBR_0001084401-mRNA-1">
    <property type="protein sequence ID" value="NBR_0001084401-mRNA-1"/>
    <property type="gene ID" value="NBR_0001084401"/>
</dbReference>
<evidence type="ECO:0000256" key="1">
    <source>
        <dbReference type="SAM" id="MobiDB-lite"/>
    </source>
</evidence>
<protein>
    <submittedName>
        <fullName evidence="5">Secreted protein</fullName>
    </submittedName>
</protein>
<keyword evidence="2" id="KW-0732">Signal</keyword>
<name>A0A0N4Y4L3_NIPBR</name>
<evidence type="ECO:0000256" key="2">
    <source>
        <dbReference type="SAM" id="SignalP"/>
    </source>
</evidence>
<organism evidence="5">
    <name type="scientific">Nippostrongylus brasiliensis</name>
    <name type="common">Rat hookworm</name>
    <dbReference type="NCBI Taxonomy" id="27835"/>
    <lineage>
        <taxon>Eukaryota</taxon>
        <taxon>Metazoa</taxon>
        <taxon>Ecdysozoa</taxon>
        <taxon>Nematoda</taxon>
        <taxon>Chromadorea</taxon>
        <taxon>Rhabditida</taxon>
        <taxon>Rhabditina</taxon>
        <taxon>Rhabditomorpha</taxon>
        <taxon>Strongyloidea</taxon>
        <taxon>Heligmosomidae</taxon>
        <taxon>Nippostrongylus</taxon>
    </lineage>
</organism>
<dbReference type="AlphaFoldDB" id="A0A0N4Y4L3"/>
<feature type="signal peptide" evidence="2">
    <location>
        <begin position="1"/>
        <end position="17"/>
    </location>
</feature>
<reference evidence="3 4" key="2">
    <citation type="submission" date="2018-11" db="EMBL/GenBank/DDBJ databases">
        <authorList>
            <consortium name="Pathogen Informatics"/>
        </authorList>
    </citation>
    <scope>NUCLEOTIDE SEQUENCE [LARGE SCALE GENOMIC DNA]</scope>
</reference>
<dbReference type="EMBL" id="UYSL01020399">
    <property type="protein sequence ID" value="VDL74434.1"/>
    <property type="molecule type" value="Genomic_DNA"/>
</dbReference>
<feature type="chain" id="PRO_5043125245" evidence="2">
    <location>
        <begin position="18"/>
        <end position="73"/>
    </location>
</feature>